<sequence>MAKASRRKSRSATQKTGESGATVDDKQDGADASPRAQDDDSCPACKPNETQQQWDAADKENWVRCDACKTWYHWRCAGDGGDLDAVDKWFCKACLAQDPARIITMKPPARKSARKRTQRDYAGLHNTGTEAGPDRWMRMLEGKQLKGDPFRRMKGSEVGIEWLENDDTAMREPIVVESPEGLGMKMPPKNLTVRDVADIIGEDFPVEVIDVATQSNLPGWTLGKWAEYYDRAPSERDKVRNVISLEISGTDLADKVLPPRIVREFDWVERFWPSTKKGRGHNYPKVQLYCLMGTVGSWTDWHIDFAGSSVYYHILHGSKVFYFIRPTPANLLAYEKWSGTEMQNSAWLGDMVDEVFKIELHDGNTMIIPTGWIHAVYTPADTLVFGGNFVHSYNVPIQLKVREIEIATHVPKKFRFPYFVRLCWYVGEKYLRDLKAKEEFSSRVLESIEALADFLVSEARAMEHGTDHAKREAREQVPGDRVKDASALARELRWRIKHAAGYSSEDEGRGGRKLGKTPSFGEPTTNGVGHKRKRSDGGEDRGGMFKNFTKRRVWEAVVEMPPDEEITWIRARRPAEGEDWKARWGDWQELMSTEDGEWVVVESRKDVIVKVRKTEKGIERQRVERILEDWVWRGDPSAPPSPAVAAKVEVGANEKIPSPPADPTNVEKLTTNADNTDVTELVTVSADASAPETRAASSVQTEVEKVDVAAAPDDASAVSSSVDATST</sequence>
<dbReference type="SUPFAM" id="SSF57903">
    <property type="entry name" value="FYVE/PHD zinc finger"/>
    <property type="match status" value="1"/>
</dbReference>
<evidence type="ECO:0000256" key="6">
    <source>
        <dbReference type="ARBA" id="ARBA00015153"/>
    </source>
</evidence>
<keyword evidence="7" id="KW-0479">Metal-binding</keyword>
<dbReference type="InterPro" id="IPR019786">
    <property type="entry name" value="Zinc_finger_PHD-type_CS"/>
</dbReference>
<evidence type="ECO:0000256" key="14">
    <source>
        <dbReference type="ARBA" id="ARBA00023015"/>
    </source>
</evidence>
<comment type="similarity">
    <text evidence="4">Belongs to the JHDM1 histone demethylase family.</text>
</comment>
<keyword evidence="16" id="KW-0539">Nucleus</keyword>
<feature type="compositionally biased region" description="Basic residues" evidence="20">
    <location>
        <begin position="1"/>
        <end position="10"/>
    </location>
</feature>
<dbReference type="InterPro" id="IPR050690">
    <property type="entry name" value="JHDM1_Histone_Demethylase"/>
</dbReference>
<dbReference type="InParanoid" id="A0A165CWK3"/>
<evidence type="ECO:0000256" key="5">
    <source>
        <dbReference type="ARBA" id="ARBA00013246"/>
    </source>
</evidence>
<dbReference type="PROSITE" id="PS01359">
    <property type="entry name" value="ZF_PHD_1"/>
    <property type="match status" value="1"/>
</dbReference>
<evidence type="ECO:0000256" key="9">
    <source>
        <dbReference type="ARBA" id="ARBA00022833"/>
    </source>
</evidence>
<comment type="function">
    <text evidence="2">Histone demethylase that specifically demethylates 'Lys-36' of histone H3, thereby playing a central role in histone code.</text>
</comment>
<keyword evidence="9" id="KW-0862">Zinc</keyword>
<evidence type="ECO:0000256" key="19">
    <source>
        <dbReference type="PROSITE-ProRule" id="PRU00146"/>
    </source>
</evidence>
<evidence type="ECO:0000256" key="7">
    <source>
        <dbReference type="ARBA" id="ARBA00022723"/>
    </source>
</evidence>
<evidence type="ECO:0000256" key="12">
    <source>
        <dbReference type="ARBA" id="ARBA00023002"/>
    </source>
</evidence>
<evidence type="ECO:0000256" key="2">
    <source>
        <dbReference type="ARBA" id="ARBA00003909"/>
    </source>
</evidence>
<dbReference type="GeneID" id="63826619"/>
<keyword evidence="11" id="KW-0223">Dioxygenase</keyword>
<gene>
    <name evidence="23" type="ORF">LAESUDRAFT_729172</name>
</gene>
<proteinExistence type="inferred from homology"/>
<evidence type="ECO:0000256" key="11">
    <source>
        <dbReference type="ARBA" id="ARBA00022964"/>
    </source>
</evidence>
<keyword evidence="13" id="KW-0408">Iron</keyword>
<dbReference type="PROSITE" id="PS50016">
    <property type="entry name" value="ZF_PHD_2"/>
    <property type="match status" value="1"/>
</dbReference>
<dbReference type="Pfam" id="PF02373">
    <property type="entry name" value="JmjC"/>
    <property type="match status" value="1"/>
</dbReference>
<feature type="region of interest" description="Disordered" evidence="20">
    <location>
        <begin position="1"/>
        <end position="56"/>
    </location>
</feature>
<feature type="region of interest" description="Disordered" evidence="20">
    <location>
        <begin position="707"/>
        <end position="727"/>
    </location>
</feature>
<dbReference type="Gene3D" id="3.30.40.10">
    <property type="entry name" value="Zinc/RING finger domain, C3HC4 (zinc finger)"/>
    <property type="match status" value="1"/>
</dbReference>
<evidence type="ECO:0000256" key="15">
    <source>
        <dbReference type="ARBA" id="ARBA00023163"/>
    </source>
</evidence>
<evidence type="ECO:0000259" key="22">
    <source>
        <dbReference type="PROSITE" id="PS51184"/>
    </source>
</evidence>
<organism evidence="23 24">
    <name type="scientific">Laetiporus sulphureus 93-53</name>
    <dbReference type="NCBI Taxonomy" id="1314785"/>
    <lineage>
        <taxon>Eukaryota</taxon>
        <taxon>Fungi</taxon>
        <taxon>Dikarya</taxon>
        <taxon>Basidiomycota</taxon>
        <taxon>Agaricomycotina</taxon>
        <taxon>Agaricomycetes</taxon>
        <taxon>Polyporales</taxon>
        <taxon>Laetiporus</taxon>
    </lineage>
</organism>
<feature type="domain" description="PHD-type" evidence="21">
    <location>
        <begin position="39"/>
        <end position="97"/>
    </location>
</feature>
<dbReference type="EMBL" id="KV427643">
    <property type="protein sequence ID" value="KZT03594.1"/>
    <property type="molecule type" value="Genomic_DNA"/>
</dbReference>
<evidence type="ECO:0000256" key="13">
    <source>
        <dbReference type="ARBA" id="ARBA00023004"/>
    </source>
</evidence>
<dbReference type="InterPro" id="IPR003347">
    <property type="entry name" value="JmjC_dom"/>
</dbReference>
<dbReference type="SMART" id="SM00558">
    <property type="entry name" value="JmjC"/>
    <property type="match status" value="1"/>
</dbReference>
<dbReference type="InterPro" id="IPR019787">
    <property type="entry name" value="Znf_PHD-finger"/>
</dbReference>
<dbReference type="PANTHER" id="PTHR23123">
    <property type="entry name" value="PHD/F-BOX CONTAINING PROTEIN"/>
    <property type="match status" value="1"/>
</dbReference>
<dbReference type="GO" id="GO:0140680">
    <property type="term" value="F:histone H3K36me/H3K36me2 demethylase activity"/>
    <property type="evidence" value="ECO:0007669"/>
    <property type="project" value="UniProtKB-EC"/>
</dbReference>
<name>A0A165CWK3_9APHY</name>
<comment type="subcellular location">
    <subcellularLocation>
        <location evidence="3">Nucleus</location>
    </subcellularLocation>
</comment>
<evidence type="ECO:0000256" key="17">
    <source>
        <dbReference type="ARBA" id="ARBA00031083"/>
    </source>
</evidence>
<comment type="catalytic activity">
    <reaction evidence="18">
        <text>N(6),N(6)-dimethyl-L-lysyl(36)-[histone H3] + 2 2-oxoglutarate + 2 O2 = L-lysyl(36)-[histone H3] + 2 formaldehyde + 2 succinate + 2 CO2</text>
        <dbReference type="Rhea" id="RHEA:42032"/>
        <dbReference type="Rhea" id="RHEA-COMP:9785"/>
        <dbReference type="Rhea" id="RHEA-COMP:9787"/>
        <dbReference type="ChEBI" id="CHEBI:15379"/>
        <dbReference type="ChEBI" id="CHEBI:16526"/>
        <dbReference type="ChEBI" id="CHEBI:16810"/>
        <dbReference type="ChEBI" id="CHEBI:16842"/>
        <dbReference type="ChEBI" id="CHEBI:29969"/>
        <dbReference type="ChEBI" id="CHEBI:30031"/>
        <dbReference type="ChEBI" id="CHEBI:61976"/>
        <dbReference type="EC" id="1.14.11.27"/>
    </reaction>
</comment>
<evidence type="ECO:0000256" key="18">
    <source>
        <dbReference type="ARBA" id="ARBA00047915"/>
    </source>
</evidence>
<evidence type="ECO:0000256" key="4">
    <source>
        <dbReference type="ARBA" id="ARBA00008037"/>
    </source>
</evidence>
<dbReference type="GO" id="GO:0008270">
    <property type="term" value="F:zinc ion binding"/>
    <property type="evidence" value="ECO:0007669"/>
    <property type="project" value="UniProtKB-KW"/>
</dbReference>
<dbReference type="Proteomes" id="UP000076871">
    <property type="component" value="Unassembled WGS sequence"/>
</dbReference>
<evidence type="ECO:0000313" key="23">
    <source>
        <dbReference type="EMBL" id="KZT03594.1"/>
    </source>
</evidence>
<dbReference type="Gene3D" id="2.60.120.650">
    <property type="entry name" value="Cupin"/>
    <property type="match status" value="1"/>
</dbReference>
<keyword evidence="14" id="KW-0805">Transcription regulation</keyword>
<keyword evidence="10" id="KW-0156">Chromatin regulator</keyword>
<reference evidence="23 24" key="1">
    <citation type="journal article" date="2016" name="Mol. Biol. Evol.">
        <title>Comparative Genomics of Early-Diverging Mushroom-Forming Fungi Provides Insights into the Origins of Lignocellulose Decay Capabilities.</title>
        <authorList>
            <person name="Nagy L.G."/>
            <person name="Riley R."/>
            <person name="Tritt A."/>
            <person name="Adam C."/>
            <person name="Daum C."/>
            <person name="Floudas D."/>
            <person name="Sun H."/>
            <person name="Yadav J.S."/>
            <person name="Pangilinan J."/>
            <person name="Larsson K.H."/>
            <person name="Matsuura K."/>
            <person name="Barry K."/>
            <person name="Labutti K."/>
            <person name="Kuo R."/>
            <person name="Ohm R.A."/>
            <person name="Bhattacharya S.S."/>
            <person name="Shirouzu T."/>
            <person name="Yoshinaga Y."/>
            <person name="Martin F.M."/>
            <person name="Grigoriev I.V."/>
            <person name="Hibbett D.S."/>
        </authorList>
    </citation>
    <scope>NUCLEOTIDE SEQUENCE [LARGE SCALE GENOMIC DNA]</scope>
    <source>
        <strain evidence="23 24">93-53</strain>
    </source>
</reference>
<evidence type="ECO:0000256" key="16">
    <source>
        <dbReference type="ARBA" id="ARBA00023242"/>
    </source>
</evidence>
<dbReference type="InterPro" id="IPR001965">
    <property type="entry name" value="Znf_PHD"/>
</dbReference>
<dbReference type="GO" id="GO:0005634">
    <property type="term" value="C:nucleus"/>
    <property type="evidence" value="ECO:0007669"/>
    <property type="project" value="UniProtKB-SubCell"/>
</dbReference>
<evidence type="ECO:0000256" key="10">
    <source>
        <dbReference type="ARBA" id="ARBA00022853"/>
    </source>
</evidence>
<feature type="compositionally biased region" description="Low complexity" evidence="20">
    <location>
        <begin position="708"/>
        <end position="727"/>
    </location>
</feature>
<accession>A0A165CWK3</accession>
<keyword evidence="15" id="KW-0804">Transcription</keyword>
<dbReference type="OrthoDB" id="5876800at2759"/>
<dbReference type="EC" id="1.14.11.27" evidence="5"/>
<dbReference type="SMART" id="SM00249">
    <property type="entry name" value="PHD"/>
    <property type="match status" value="1"/>
</dbReference>
<dbReference type="InterPro" id="IPR011011">
    <property type="entry name" value="Znf_FYVE_PHD"/>
</dbReference>
<keyword evidence="12" id="KW-0560">Oxidoreductase</keyword>
<evidence type="ECO:0000256" key="8">
    <source>
        <dbReference type="ARBA" id="ARBA00022771"/>
    </source>
</evidence>
<keyword evidence="8 19" id="KW-0863">Zinc-finger</keyword>
<comment type="cofactor">
    <cofactor evidence="1">
        <name>Fe(2+)</name>
        <dbReference type="ChEBI" id="CHEBI:29033"/>
    </cofactor>
</comment>
<dbReference type="InterPro" id="IPR041070">
    <property type="entry name" value="JHD"/>
</dbReference>
<dbReference type="STRING" id="1314785.A0A165CWK3"/>
<evidence type="ECO:0000256" key="1">
    <source>
        <dbReference type="ARBA" id="ARBA00001954"/>
    </source>
</evidence>
<feature type="region of interest" description="Disordered" evidence="20">
    <location>
        <begin position="503"/>
        <end position="544"/>
    </location>
</feature>
<keyword evidence="24" id="KW-1185">Reference proteome</keyword>
<evidence type="ECO:0000259" key="21">
    <source>
        <dbReference type="PROSITE" id="PS50016"/>
    </source>
</evidence>
<protein>
    <recommendedName>
        <fullName evidence="6">JmjC domain-containing histone demethylation protein 1</fullName>
        <ecNumber evidence="5">1.14.11.27</ecNumber>
    </recommendedName>
    <alternativeName>
        <fullName evidence="17">[Histone-H3]-lysine-36 demethylase 1</fullName>
    </alternativeName>
</protein>
<evidence type="ECO:0000313" key="24">
    <source>
        <dbReference type="Proteomes" id="UP000076871"/>
    </source>
</evidence>
<evidence type="ECO:0000256" key="20">
    <source>
        <dbReference type="SAM" id="MobiDB-lite"/>
    </source>
</evidence>
<dbReference type="RefSeq" id="XP_040761334.1">
    <property type="nucleotide sequence ID" value="XM_040909590.1"/>
</dbReference>
<evidence type="ECO:0000256" key="3">
    <source>
        <dbReference type="ARBA" id="ARBA00004123"/>
    </source>
</evidence>
<dbReference type="AlphaFoldDB" id="A0A165CWK3"/>
<dbReference type="PROSITE" id="PS51184">
    <property type="entry name" value="JMJC"/>
    <property type="match status" value="1"/>
</dbReference>
<dbReference type="SUPFAM" id="SSF51197">
    <property type="entry name" value="Clavaminate synthase-like"/>
    <property type="match status" value="1"/>
</dbReference>
<dbReference type="InterPro" id="IPR013083">
    <property type="entry name" value="Znf_RING/FYVE/PHD"/>
</dbReference>
<feature type="domain" description="JmjC" evidence="22">
    <location>
        <begin position="246"/>
        <end position="406"/>
    </location>
</feature>
<dbReference type="Pfam" id="PF17811">
    <property type="entry name" value="JHD"/>
    <property type="match status" value="1"/>
</dbReference>